<dbReference type="PROSITE" id="PS00108">
    <property type="entry name" value="PROTEIN_KINASE_ST"/>
    <property type="match status" value="1"/>
</dbReference>
<dbReference type="PROSITE" id="PS00107">
    <property type="entry name" value="PROTEIN_KINASE_ATP"/>
    <property type="match status" value="1"/>
</dbReference>
<keyword evidence="5" id="KW-0812">Transmembrane</keyword>
<keyword evidence="13" id="KW-0325">Glycoprotein</keyword>
<dbReference type="PANTHER" id="PTHR46146">
    <property type="entry name" value="SERINE/THREONINE-PROTEIN KINASE-LIKE PROTEIN CCR4"/>
    <property type="match status" value="1"/>
</dbReference>
<keyword evidence="9 16" id="KW-0067">ATP-binding</keyword>
<dbReference type="PANTHER" id="PTHR46146:SF3">
    <property type="entry name" value="SERINE_THREONINE-PROTEIN KINASE-LIKE PROTEIN CCR3-RELATED"/>
    <property type="match status" value="1"/>
</dbReference>
<dbReference type="SMART" id="SM00220">
    <property type="entry name" value="S_TKc"/>
    <property type="match status" value="1"/>
</dbReference>
<feature type="chain" id="PRO_5015201846" description="non-specific serine/threonine protein kinase" evidence="18">
    <location>
        <begin position="27"/>
        <end position="705"/>
    </location>
</feature>
<evidence type="ECO:0000256" key="1">
    <source>
        <dbReference type="ARBA" id="ARBA00004479"/>
    </source>
</evidence>
<name>A0A2P5WCI5_GOSBA</name>
<dbReference type="Pfam" id="PF13540">
    <property type="entry name" value="RCC1_2"/>
    <property type="match status" value="1"/>
</dbReference>
<dbReference type="InterPro" id="IPR000719">
    <property type="entry name" value="Prot_kinase_dom"/>
</dbReference>
<keyword evidence="11" id="KW-0472">Membrane</keyword>
<evidence type="ECO:0000256" key="9">
    <source>
        <dbReference type="ARBA" id="ARBA00022840"/>
    </source>
</evidence>
<evidence type="ECO:0000256" key="17">
    <source>
        <dbReference type="SAM" id="MobiDB-lite"/>
    </source>
</evidence>
<dbReference type="Proteomes" id="UP000239757">
    <property type="component" value="Unassembled WGS sequence"/>
</dbReference>
<dbReference type="InterPro" id="IPR011009">
    <property type="entry name" value="Kinase-like_dom_sf"/>
</dbReference>
<evidence type="ECO:0000256" key="6">
    <source>
        <dbReference type="ARBA" id="ARBA00022729"/>
    </source>
</evidence>
<dbReference type="GO" id="GO:0016020">
    <property type="term" value="C:membrane"/>
    <property type="evidence" value="ECO:0007669"/>
    <property type="project" value="UniProtKB-SubCell"/>
</dbReference>
<evidence type="ECO:0000256" key="11">
    <source>
        <dbReference type="ARBA" id="ARBA00023136"/>
    </source>
</evidence>
<evidence type="ECO:0000256" key="3">
    <source>
        <dbReference type="ARBA" id="ARBA00022527"/>
    </source>
</evidence>
<comment type="catalytic activity">
    <reaction evidence="14">
        <text>L-threonyl-[protein] + ATP = O-phospho-L-threonyl-[protein] + ADP + H(+)</text>
        <dbReference type="Rhea" id="RHEA:46608"/>
        <dbReference type="Rhea" id="RHEA-COMP:11060"/>
        <dbReference type="Rhea" id="RHEA-COMP:11605"/>
        <dbReference type="ChEBI" id="CHEBI:15378"/>
        <dbReference type="ChEBI" id="CHEBI:30013"/>
        <dbReference type="ChEBI" id="CHEBI:30616"/>
        <dbReference type="ChEBI" id="CHEBI:61977"/>
        <dbReference type="ChEBI" id="CHEBI:456216"/>
        <dbReference type="EC" id="2.7.11.1"/>
    </reaction>
</comment>
<keyword evidence="12" id="KW-0675">Receptor</keyword>
<evidence type="ECO:0000313" key="20">
    <source>
        <dbReference type="EMBL" id="PPR88803.1"/>
    </source>
</evidence>
<feature type="binding site" evidence="16">
    <location>
        <position position="423"/>
    </location>
    <ligand>
        <name>ATP</name>
        <dbReference type="ChEBI" id="CHEBI:30616"/>
    </ligand>
</feature>
<dbReference type="GO" id="GO:0005524">
    <property type="term" value="F:ATP binding"/>
    <property type="evidence" value="ECO:0007669"/>
    <property type="project" value="UniProtKB-UniRule"/>
</dbReference>
<dbReference type="EC" id="2.7.11.1" evidence="2"/>
<dbReference type="GO" id="GO:0004674">
    <property type="term" value="F:protein serine/threonine kinase activity"/>
    <property type="evidence" value="ECO:0007669"/>
    <property type="project" value="UniProtKB-KW"/>
</dbReference>
<dbReference type="FunFam" id="3.30.200.20:FF:000357">
    <property type="entry name" value="serine/threonine-protein kinase-like protein CCR1"/>
    <property type="match status" value="1"/>
</dbReference>
<evidence type="ECO:0000259" key="19">
    <source>
        <dbReference type="PROSITE" id="PS50011"/>
    </source>
</evidence>
<keyword evidence="10" id="KW-1133">Transmembrane helix</keyword>
<evidence type="ECO:0000256" key="14">
    <source>
        <dbReference type="ARBA" id="ARBA00047899"/>
    </source>
</evidence>
<evidence type="ECO:0000256" key="12">
    <source>
        <dbReference type="ARBA" id="ARBA00023170"/>
    </source>
</evidence>
<dbReference type="PROSITE" id="PS50011">
    <property type="entry name" value="PROTEIN_KINASE_DOM"/>
    <property type="match status" value="1"/>
</dbReference>
<feature type="domain" description="Protein kinase" evidence="19">
    <location>
        <begin position="395"/>
        <end position="684"/>
    </location>
</feature>
<evidence type="ECO:0000256" key="5">
    <source>
        <dbReference type="ARBA" id="ARBA00022692"/>
    </source>
</evidence>
<gene>
    <name evidence="20" type="ORF">GOBAR_AA31885</name>
</gene>
<dbReference type="EMBL" id="KZ668156">
    <property type="protein sequence ID" value="PPR88803.1"/>
    <property type="molecule type" value="Genomic_DNA"/>
</dbReference>
<reference evidence="20 21" key="1">
    <citation type="submission" date="2015-01" db="EMBL/GenBank/DDBJ databases">
        <title>Genome of allotetraploid Gossypium barbadense reveals genomic plasticity and fiber elongation in cotton evolution.</title>
        <authorList>
            <person name="Chen X."/>
            <person name="Liu X."/>
            <person name="Zhao B."/>
            <person name="Zheng H."/>
            <person name="Hu Y."/>
            <person name="Lu G."/>
            <person name="Yang C."/>
            <person name="Chen J."/>
            <person name="Shan C."/>
            <person name="Zhang L."/>
            <person name="Zhou Y."/>
            <person name="Wang L."/>
            <person name="Guo W."/>
            <person name="Bai Y."/>
            <person name="Ruan J."/>
            <person name="Shangguan X."/>
            <person name="Mao Y."/>
            <person name="Jiang J."/>
            <person name="Zhu Y."/>
            <person name="Lei J."/>
            <person name="Kang H."/>
            <person name="Chen S."/>
            <person name="He X."/>
            <person name="Wang R."/>
            <person name="Wang Y."/>
            <person name="Chen J."/>
            <person name="Wang L."/>
            <person name="Yu S."/>
            <person name="Wang B."/>
            <person name="Wei J."/>
            <person name="Song S."/>
            <person name="Lu X."/>
            <person name="Gao Z."/>
            <person name="Gu W."/>
            <person name="Deng X."/>
            <person name="Ma D."/>
            <person name="Wang S."/>
            <person name="Liang W."/>
            <person name="Fang L."/>
            <person name="Cai C."/>
            <person name="Zhu X."/>
            <person name="Zhou B."/>
            <person name="Zhang Y."/>
            <person name="Chen Z."/>
            <person name="Xu S."/>
            <person name="Zhu R."/>
            <person name="Wang S."/>
            <person name="Zhang T."/>
            <person name="Zhao G."/>
        </authorList>
    </citation>
    <scope>NUCLEOTIDE SEQUENCE [LARGE SCALE GENOMIC DNA]</scope>
    <source>
        <strain evidence="21">cv. Xinhai21</strain>
        <tissue evidence="20">Leaf</tissue>
    </source>
</reference>
<keyword evidence="8" id="KW-0418">Kinase</keyword>
<dbReference type="Pfam" id="PF00069">
    <property type="entry name" value="Pkinase"/>
    <property type="match status" value="1"/>
</dbReference>
<feature type="signal peptide" evidence="18">
    <location>
        <begin position="1"/>
        <end position="26"/>
    </location>
</feature>
<comment type="catalytic activity">
    <reaction evidence="15">
        <text>L-seryl-[protein] + ATP = O-phospho-L-seryl-[protein] + ADP + H(+)</text>
        <dbReference type="Rhea" id="RHEA:17989"/>
        <dbReference type="Rhea" id="RHEA-COMP:9863"/>
        <dbReference type="Rhea" id="RHEA-COMP:11604"/>
        <dbReference type="ChEBI" id="CHEBI:15378"/>
        <dbReference type="ChEBI" id="CHEBI:29999"/>
        <dbReference type="ChEBI" id="CHEBI:30616"/>
        <dbReference type="ChEBI" id="CHEBI:83421"/>
        <dbReference type="ChEBI" id="CHEBI:456216"/>
        <dbReference type="EC" id="2.7.11.1"/>
    </reaction>
</comment>
<accession>A0A2P5WCI5</accession>
<feature type="compositionally biased region" description="Polar residues" evidence="17">
    <location>
        <begin position="352"/>
        <end position="362"/>
    </location>
</feature>
<organism evidence="20 21">
    <name type="scientific">Gossypium barbadense</name>
    <name type="common">Sea Island cotton</name>
    <name type="synonym">Hibiscus barbadensis</name>
    <dbReference type="NCBI Taxonomy" id="3634"/>
    <lineage>
        <taxon>Eukaryota</taxon>
        <taxon>Viridiplantae</taxon>
        <taxon>Streptophyta</taxon>
        <taxon>Embryophyta</taxon>
        <taxon>Tracheophyta</taxon>
        <taxon>Spermatophyta</taxon>
        <taxon>Magnoliopsida</taxon>
        <taxon>eudicotyledons</taxon>
        <taxon>Gunneridae</taxon>
        <taxon>Pentapetalae</taxon>
        <taxon>rosids</taxon>
        <taxon>malvids</taxon>
        <taxon>Malvales</taxon>
        <taxon>Malvaceae</taxon>
        <taxon>Malvoideae</taxon>
        <taxon>Gossypium</taxon>
    </lineage>
</organism>
<dbReference type="GO" id="GO:0042803">
    <property type="term" value="F:protein homodimerization activity"/>
    <property type="evidence" value="ECO:0007669"/>
    <property type="project" value="UniProtKB-ARBA"/>
</dbReference>
<dbReference type="CDD" id="cd14066">
    <property type="entry name" value="STKc_IRAK"/>
    <property type="match status" value="1"/>
</dbReference>
<evidence type="ECO:0000313" key="21">
    <source>
        <dbReference type="Proteomes" id="UP000239757"/>
    </source>
</evidence>
<dbReference type="SUPFAM" id="SSF50985">
    <property type="entry name" value="RCC1/BLIP-II"/>
    <property type="match status" value="1"/>
</dbReference>
<dbReference type="InterPro" id="IPR008271">
    <property type="entry name" value="Ser/Thr_kinase_AS"/>
</dbReference>
<dbReference type="AlphaFoldDB" id="A0A2P5WCI5"/>
<comment type="subcellular location">
    <subcellularLocation>
        <location evidence="1">Membrane</location>
        <topology evidence="1">Single-pass type I membrane protein</topology>
    </subcellularLocation>
</comment>
<protein>
    <recommendedName>
        <fullName evidence="2">non-specific serine/threonine protein kinase</fullName>
        <ecNumber evidence="2">2.7.11.1</ecNumber>
    </recommendedName>
</protein>
<dbReference type="Gene3D" id="3.30.200.20">
    <property type="entry name" value="Phosphorylase Kinase, domain 1"/>
    <property type="match status" value="1"/>
</dbReference>
<keyword evidence="3" id="KW-0723">Serine/threonine-protein kinase</keyword>
<evidence type="ECO:0000256" key="4">
    <source>
        <dbReference type="ARBA" id="ARBA00022679"/>
    </source>
</evidence>
<evidence type="ECO:0000256" key="2">
    <source>
        <dbReference type="ARBA" id="ARBA00012513"/>
    </source>
</evidence>
<feature type="compositionally biased region" description="Low complexity" evidence="17">
    <location>
        <begin position="342"/>
        <end position="351"/>
    </location>
</feature>
<evidence type="ECO:0000256" key="16">
    <source>
        <dbReference type="PROSITE-ProRule" id="PRU10141"/>
    </source>
</evidence>
<evidence type="ECO:0000256" key="7">
    <source>
        <dbReference type="ARBA" id="ARBA00022741"/>
    </source>
</evidence>
<dbReference type="Gene3D" id="2.130.10.30">
    <property type="entry name" value="Regulator of chromosome condensation 1/beta-lactamase-inhibitor protein II"/>
    <property type="match status" value="1"/>
</dbReference>
<evidence type="ECO:0000256" key="13">
    <source>
        <dbReference type="ARBA" id="ARBA00023180"/>
    </source>
</evidence>
<dbReference type="InterPro" id="IPR009091">
    <property type="entry name" value="RCC1/BLIP-II"/>
</dbReference>
<dbReference type="OrthoDB" id="61110at2759"/>
<feature type="region of interest" description="Disordered" evidence="17">
    <location>
        <begin position="339"/>
        <end position="378"/>
    </location>
</feature>
<evidence type="ECO:0000256" key="18">
    <source>
        <dbReference type="SAM" id="SignalP"/>
    </source>
</evidence>
<sequence>MTKQTFLFLVAVSFLNVFSFPSLTNALGSGSTLAVVYGTATVCAIVAAEPNQRIICYRAGGDFSSSPAVISISPNVSYSAVAGGRTNFCAIRSGGYSLLCWDTTIQSLPSKRLYNNDTVLLQSLSVGDELICATAMNNTPPVTCWRTGNNTEELPNSNLTMGKITSGFGFTCGIVLSQNRRVTCWGSNSMAAARVNQFGNMSMENIEAGANHVCGVNSEGELVCRGDNSTGQLDVPSNKGLNFASGLALGDGFSCGIRRSNGTVVCWGSMNETAIEGIQFESIVAGVNFTCGLTTRNFSIICWGPGWPELNQSSSNSSINELPLGAEILPGPCTDSSCNECGPGSNSGPPSRSLTIRQQGSRSMKRQRSGTSSSKHADRAEEFSLVELAAATNNFALENKIGAGSFGIVYRGKLFDGREVAIKRGETGQKTKKFQEKETAFESELAFLSRLHHKHLVRLVGYCQERDERLLVYEYMKNGALYNHLHDKDNVEKSSSLLNSWKMRIKIALDAARGIEYLHYYAVPTIIHRDIKSSNILLDEHWTARVSDFGLSLMGPESDKDYRPMKAVGTVGYIDPEYYGLNVLTTKSDVYGLGVVMLELLTGKRAIFKNDENEGTPISLVDFAVPAIMAGELGKVLDVRVGQPEMNESEAVELMAYTAMHCVNLEGKERPTIGDIVSNLERAVTVCNGSHYDSISSGGFSIVSE</sequence>
<evidence type="ECO:0000256" key="15">
    <source>
        <dbReference type="ARBA" id="ARBA00048679"/>
    </source>
</evidence>
<dbReference type="Gene3D" id="1.10.510.10">
    <property type="entry name" value="Transferase(Phosphotransferase) domain 1"/>
    <property type="match status" value="1"/>
</dbReference>
<keyword evidence="7 16" id="KW-0547">Nucleotide-binding</keyword>
<dbReference type="SUPFAM" id="SSF56112">
    <property type="entry name" value="Protein kinase-like (PK-like)"/>
    <property type="match status" value="1"/>
</dbReference>
<keyword evidence="4" id="KW-0808">Transferase</keyword>
<dbReference type="InterPro" id="IPR017441">
    <property type="entry name" value="Protein_kinase_ATP_BS"/>
</dbReference>
<proteinExistence type="predicted"/>
<keyword evidence="6 18" id="KW-0732">Signal</keyword>
<evidence type="ECO:0000256" key="8">
    <source>
        <dbReference type="ARBA" id="ARBA00022777"/>
    </source>
</evidence>
<evidence type="ECO:0000256" key="10">
    <source>
        <dbReference type="ARBA" id="ARBA00022989"/>
    </source>
</evidence>
<dbReference type="FunFam" id="1.10.510.10:FF:000569">
    <property type="entry name" value="Serine/threonine-protein kinase-like protein CCR4"/>
    <property type="match status" value="1"/>
</dbReference>